<protein>
    <submittedName>
        <fullName evidence="1">Uncharacterized protein</fullName>
    </submittedName>
</protein>
<reference evidence="2" key="1">
    <citation type="journal article" date="2023" name="Nat. Plants">
        <title>Single-cell RNA sequencing provides a high-resolution roadmap for understanding the multicellular compartmentation of specialized metabolism.</title>
        <authorList>
            <person name="Sun S."/>
            <person name="Shen X."/>
            <person name="Li Y."/>
            <person name="Li Y."/>
            <person name="Wang S."/>
            <person name="Li R."/>
            <person name="Zhang H."/>
            <person name="Shen G."/>
            <person name="Guo B."/>
            <person name="Wei J."/>
            <person name="Xu J."/>
            <person name="St-Pierre B."/>
            <person name="Chen S."/>
            <person name="Sun C."/>
        </authorList>
    </citation>
    <scope>NUCLEOTIDE SEQUENCE [LARGE SCALE GENOMIC DNA]</scope>
</reference>
<sequence>MKSDTPLDYAVFQLSPKRSRCELLVSSDGNSEKLASGLLKPFVTHLKVAEEQVAMSVHSIKLEIERHKNTDLWFTKGTLERFVRFVTTPEILELVNTYEAEMSQLESARRIYSQVGSEDQHSAAGGGGSGVTAAADATKKELLRAIDVRLVAVEQDLTRAYARASAAGFTSDTVPELQMFADRFGAQRLNEACSKYISLCKRRHDLISQWKAVTEDRTVRSSYGSDMSIDEEPTTPDSGSQQHPRHDQPTGRAAIANQTPQQQEENTNQSQPSTFQQPATSFSFQRISRESSMEPDDALKPQDDRETSTPATSADQVESIQASQPARRLSVQDRVKLFENKQKESSGSGGRPAVGKSVELRRLSSDVSSAPAAVEKAVLRRWSGASDMSIDLSCEKKDTESPLCTPSSSSVSQLKFEERKDTANSIKPESRNFSKRTDDKGFKDQGESGLPYGEDEVAGPKQLTVSSGKQEDASEGEKSSSSSGTVETDVWRDQVHGKAQPRTFLNRTGINSAKDQVNSGAQIGSLSDGKSQPKSKAFDPREEQAIGQVAFEAQVAGQRDKGAPQSQFGMTANKVRGIKSAVNLHQPGQDEFSYQSEDTRLGDQLSELTHFKAPQKPLRDSAPPGGASGSRIREAFAAQYKGTEGNSSFSQPMSRSFLETEGIQKKELAFGEKLSGSSALKFEDSGPQRVKFDRQATASEQLNKGQGRRKDSTPVYENNKTIIPGKLVNENLEDFASFSTPPADHVQRVRQSKANQERNDELKMKANELEKLFAEHKLRVPGDQSNSTRRSRPIDRQGEPSESQSSKKTPAADSASCYVVDDRQLTEPAGSSKTASRFTEFPPLKMVDTQNYSDALNTNFSELSFSEGYRGKFYERYMQKRDAKLREDWSSRGAEKEAKLKFLQDSLDQSRAEMKAKFSGSTGRQDSVSNSQRRAERLRSFNARSIMRREQQQLDFGQVDNDEDINDFPDQNYNVEVGSLNETSLVDGLSRSAQSKKLFPAKGLSSSTPRTPAAPIPKAATRASNISSGRRKVHSENPLAQSVPNFSELRKENTKPYSAANRTARQQTRNYSRSKSGSEEISFVREEKSRRPQSLRKSSATPVESRDLSPENFDETEEIPYDRYTKTLGPKTIPKKDSGTEFGARSSVGLRKTTRAEATNDEAEYDDLAFGLEDPVDQVKDEDEEFETVANVHNSNMENGEPELDQESEKVDFGLENGALRSFPHEDSSFAAELPAVVPPSDNVQDSPGESPVSWNSRTHHPFSYSHEMSDIDASVDSPVGSPASWNSHSLSQAETDASRMRKKWGTAQKPMLVVNSSNNQSRKDMTRGFKRLLKFGRKSRGTESLVDWISATTSEGDDDTEDGREPTYRTSEDLRKSRMGSLQGHPSDDSFNDGEFYGEQVQSLRSSIPAPPANFKLREDHLSGSSIKGNCLISSSLFSIFDLNQGEIHAHTASPCSLFCFRDFPLVAFDLISLLQDHFFHYLHSGARQVTQNPDDFPLKEALFTDSFICWCLGCHTVFYEFCLGVLLLIPQWIQGDLRGGNLFSLHSKEQYTKLMAEFSFEGSSNYPQRLHYNTPARSRYVSSSSSYSLSNSCESSHNFGAGGPRRNPPPATPFASDDDKSWQGELSWQFDPAGWRDNRDLSAALSPWVASSAASPSNGSRIFRRSANDYFLSRTTTGGFRGFTNPYYDHSIPGYEALPSGRLELQSYVDRDGEDSFTGRSFDSREHGVKSHRGRARQLSTITERRARNSGPLSHKDELSLVDYDAAEDIDRQIHLLEASPDFLHRKGPGWLSVSHAYMDHGTEDDAHVCKAHTNGKLDNRHIQSHLHHNALDNNFSVDGHFGHTGHLQSLDYNHLQSVDYKHHVHDSEQSNYLSRVHDSHIDDESAYDVEDYEDDDASTPRPVGLLGLFKYSTKFDLVLVLLGCLGALINGGSLPWYSFLFGIFVNKIAAESEGDKKQMMRDVEKICILMTGLTAIVVVGAYLEITCWRMVGERSAHRIRTKYLRAVLRQDIGFFDTDVSTSDIMHGISSDVAQIQEVMGEKMAHFVHHIFTFICGYAVGIVRSWKISLAVFAVTPLTMFCGIAYKAVYGGLAAKEEESYRRAGRVAEQAISSIRTVFSFVAEDLLAGKYAESLETSMPLGAKIGFAKGIGVGVIYLVTYATWALAFWYGSILVVKKEISGGAAIACFFGVNVGGRGLALALSYFAQFAQGTVAATRVFEVIDRVPAIDPYNDEGRRLSNVRGKIEFKNVNFAYPSRPTVQILQSLNLIIPASKTLALVGTSGGGKSTIFALLERFYDPTQGFITLDGHDLRTLQVNWLRSQIGMVGQEPVLFSTTILENVMMGKENATKKEATAACIAANCHNFICGLPQGYDTMVGGTLLSGGQKQRIALARAIIKEPRILLLDEPTSALDPESEAAVQQAIDKISTGKTTLVIAHRLATIRNSHRIVVLDRGSVAETGNHHELMEKSGLYYKLVKLASEAVSKPMSKQPDIPANLEFSMYAKSVNDALKAKDAYGISRPVYLKSMQGGSQVEDVGEKAESEKYKLSEVWALQKPELAMLLLGFLLGLHAGAILSIFPLILGEALNVYFNTDPTKLKNDVGHLCLILVGLGFGCIIFMTGQQGFCGWAGAKLTKRVRDLLFRSMLKQEPGWFDIKENSTGILVSRLSSDCVSFRSVLGDRISVLLMGLSSAAVGLGVSFSIEWRLTLLAAALTPLTLGASYFSLIINVGPKLDNSSYARASNIAAEAVSNIRTVSTFSTHERIVQSFDKALSEPQKVSVKRTQILGLALGISQGAMYGAYTLTLWFGAYLVKQKYTNFGDVYKIFLILVLSSFSVGQLAGLAPDTSMASTAIPSVLNIINRKPLIDNSKRQKGKKIETMKPFDVEFKMVSFSYPSRPDIIVLRDFCLKIKGGTMVALVGGSGSGKSTVIWMTQRFYDPIQGKVMINGVDLRELHLKWLRSQTALVGQEPALFSGSIRDNIAFGNPNASWSEIEEAAKEAYIHKFITGLPQGYETEVGVSGVQLSGGQKQRIAIARAILKKSKILLLDEASSALDLESEKHVQDALKKVCKRATTIVVAHRLSTIREADAIAVVRDGSVVEYGSHDKLMASNLDGVYANLVRAETEAVALS</sequence>
<dbReference type="Proteomes" id="UP001060085">
    <property type="component" value="Linkage Group LG04"/>
</dbReference>
<evidence type="ECO:0000313" key="2">
    <source>
        <dbReference type="Proteomes" id="UP001060085"/>
    </source>
</evidence>
<name>A0ACC0AY26_CATRO</name>
<evidence type="ECO:0000313" key="1">
    <source>
        <dbReference type="EMBL" id="KAI5665362.1"/>
    </source>
</evidence>
<accession>A0ACC0AY26</accession>
<keyword evidence="2" id="KW-1185">Reference proteome</keyword>
<comment type="caution">
    <text evidence="1">The sequence shown here is derived from an EMBL/GenBank/DDBJ whole genome shotgun (WGS) entry which is preliminary data.</text>
</comment>
<proteinExistence type="predicted"/>
<dbReference type="EMBL" id="CM044704">
    <property type="protein sequence ID" value="KAI5665362.1"/>
    <property type="molecule type" value="Genomic_DNA"/>
</dbReference>
<gene>
    <name evidence="1" type="ORF">M9H77_15215</name>
</gene>
<organism evidence="1 2">
    <name type="scientific">Catharanthus roseus</name>
    <name type="common">Madagascar periwinkle</name>
    <name type="synonym">Vinca rosea</name>
    <dbReference type="NCBI Taxonomy" id="4058"/>
    <lineage>
        <taxon>Eukaryota</taxon>
        <taxon>Viridiplantae</taxon>
        <taxon>Streptophyta</taxon>
        <taxon>Embryophyta</taxon>
        <taxon>Tracheophyta</taxon>
        <taxon>Spermatophyta</taxon>
        <taxon>Magnoliopsida</taxon>
        <taxon>eudicotyledons</taxon>
        <taxon>Gunneridae</taxon>
        <taxon>Pentapetalae</taxon>
        <taxon>asterids</taxon>
        <taxon>lamiids</taxon>
        <taxon>Gentianales</taxon>
        <taxon>Apocynaceae</taxon>
        <taxon>Rauvolfioideae</taxon>
        <taxon>Vinceae</taxon>
        <taxon>Catharanthinae</taxon>
        <taxon>Catharanthus</taxon>
    </lineage>
</organism>